<evidence type="ECO:0000313" key="5">
    <source>
        <dbReference type="EMBL" id="BDZ42259.1"/>
    </source>
</evidence>
<dbReference type="InterPro" id="IPR015422">
    <property type="entry name" value="PyrdxlP-dep_Trfase_small"/>
</dbReference>
<dbReference type="Gene3D" id="3.40.640.10">
    <property type="entry name" value="Type I PLP-dependent aspartate aminotransferase-like (Major domain)"/>
    <property type="match status" value="1"/>
</dbReference>
<name>A0ABN6XBM8_9CELL</name>
<evidence type="ECO:0000256" key="2">
    <source>
        <dbReference type="ARBA" id="ARBA00006966"/>
    </source>
</evidence>
<comment type="cofactor">
    <cofactor evidence="1">
        <name>pyridoxal 5'-phosphate</name>
        <dbReference type="ChEBI" id="CHEBI:597326"/>
    </cofactor>
</comment>
<dbReference type="InterPro" id="IPR015421">
    <property type="entry name" value="PyrdxlP-dep_Trfase_major"/>
</dbReference>
<dbReference type="RefSeq" id="WP_286219252.1">
    <property type="nucleotide sequence ID" value="NZ_AP027729.1"/>
</dbReference>
<dbReference type="PANTHER" id="PTHR48097:SF5">
    <property type="entry name" value="LOW SPECIFICITY L-THREONINE ALDOLASE"/>
    <property type="match status" value="1"/>
</dbReference>
<keyword evidence="6" id="KW-1185">Reference proteome</keyword>
<dbReference type="Gene3D" id="3.90.1150.10">
    <property type="entry name" value="Aspartate Aminotransferase, domain 1"/>
    <property type="match status" value="1"/>
</dbReference>
<dbReference type="SUPFAM" id="SSF53383">
    <property type="entry name" value="PLP-dependent transferases"/>
    <property type="match status" value="1"/>
</dbReference>
<evidence type="ECO:0000259" key="4">
    <source>
        <dbReference type="Pfam" id="PF01212"/>
    </source>
</evidence>
<gene>
    <name evidence="5" type="ORF">GCM10025865_15580</name>
</gene>
<accession>A0ABN6XBM8</accession>
<sequence length="359" mass="37731">MTAFRSFASDNHAGVHPEVLAAVGAANTDHAVAYGEDPWTARLDDLVREELGDQAVTYPVFNGTGANVVGLSAMLPRWGAVVAGEASHVNADEQGAPERVGGIKVIPVPSVLGKIGPDAVLANAGALGNVHHAQPLAVLITQSTELGTLYTPAEIRAVADAAHDHGMRLFLDGARLANAAAALDVPLRALTTDVGVDALSLGGTKNGAMAAEAVVLLNPDAADGLAYVRKGQMQLASKMRYVSAQLVALLERPGDGGPALWRRSAQYANEMAARLRSALDDDVASGRVRDLAFVAPTEVNALFVALPREAADEIRRSHPFYDFAPGPTPETVVSRWMCAWDTTSDDVARLLETVRRVLG</sequence>
<organism evidence="5 6">
    <name type="scientific">Paraoerskovia sediminicola</name>
    <dbReference type="NCBI Taxonomy" id="1138587"/>
    <lineage>
        <taxon>Bacteria</taxon>
        <taxon>Bacillati</taxon>
        <taxon>Actinomycetota</taxon>
        <taxon>Actinomycetes</taxon>
        <taxon>Micrococcales</taxon>
        <taxon>Cellulomonadaceae</taxon>
        <taxon>Paraoerskovia</taxon>
    </lineage>
</organism>
<dbReference type="Proteomes" id="UP001321475">
    <property type="component" value="Chromosome"/>
</dbReference>
<dbReference type="Pfam" id="PF01212">
    <property type="entry name" value="Beta_elim_lyase"/>
    <property type="match status" value="1"/>
</dbReference>
<reference evidence="6" key="1">
    <citation type="journal article" date="2019" name="Int. J. Syst. Evol. Microbiol.">
        <title>The Global Catalogue of Microorganisms (GCM) 10K type strain sequencing project: providing services to taxonomists for standard genome sequencing and annotation.</title>
        <authorList>
            <consortium name="The Broad Institute Genomics Platform"/>
            <consortium name="The Broad Institute Genome Sequencing Center for Infectious Disease"/>
            <person name="Wu L."/>
            <person name="Ma J."/>
        </authorList>
    </citation>
    <scope>NUCLEOTIDE SEQUENCE [LARGE SCALE GENOMIC DNA]</scope>
    <source>
        <strain evidence="6">NBRC 108565</strain>
    </source>
</reference>
<dbReference type="PANTHER" id="PTHR48097">
    <property type="entry name" value="L-THREONINE ALDOLASE-RELATED"/>
    <property type="match status" value="1"/>
</dbReference>
<dbReference type="InterPro" id="IPR001597">
    <property type="entry name" value="ArAA_b-elim_lyase/Thr_aldolase"/>
</dbReference>
<keyword evidence="3" id="KW-0663">Pyridoxal phosphate</keyword>
<dbReference type="EMBL" id="AP027729">
    <property type="protein sequence ID" value="BDZ42259.1"/>
    <property type="molecule type" value="Genomic_DNA"/>
</dbReference>
<protein>
    <submittedName>
        <fullName evidence="5">Threonine aldolase</fullName>
    </submittedName>
</protein>
<evidence type="ECO:0000256" key="3">
    <source>
        <dbReference type="ARBA" id="ARBA00022898"/>
    </source>
</evidence>
<proteinExistence type="inferred from homology"/>
<dbReference type="InterPro" id="IPR015424">
    <property type="entry name" value="PyrdxlP-dep_Trfase"/>
</dbReference>
<comment type="similarity">
    <text evidence="2">Belongs to the threonine aldolase family.</text>
</comment>
<evidence type="ECO:0000313" key="6">
    <source>
        <dbReference type="Proteomes" id="UP001321475"/>
    </source>
</evidence>
<feature type="domain" description="Aromatic amino acid beta-eliminating lyase/threonine aldolase" evidence="4">
    <location>
        <begin position="7"/>
        <end position="277"/>
    </location>
</feature>
<evidence type="ECO:0000256" key="1">
    <source>
        <dbReference type="ARBA" id="ARBA00001933"/>
    </source>
</evidence>